<sequence>MKNLQQWAAVQELHKQKVPKLQISKQLGIFRYTVKRLIKLKEEPKYTRASYPSKVDKHMDEITLWRTSPEFFFNGTRIFEEIKQRGYDGSINPIYRGLKKIDGVKSVVFRRATVRTTVRIETSPGDQAQFDWSEYKIHVNDRIETVYCFSMILAASRKKALCFSLTVDAEAIYEAIQELFEDLGGITQELLIDNPKALVIESNPRKEIELKYNEYALLLAKHLGTELNACNCYWPRTKGYVKTFVM</sequence>
<dbReference type="KEGG" id="acae:HYG86_00770"/>
<evidence type="ECO:0000313" key="2">
    <source>
        <dbReference type="EMBL" id="QNO13406.1"/>
    </source>
</evidence>
<protein>
    <submittedName>
        <fullName evidence="2">Transposase</fullName>
    </submittedName>
</protein>
<dbReference type="GO" id="GO:0015074">
    <property type="term" value="P:DNA integration"/>
    <property type="evidence" value="ECO:0007669"/>
    <property type="project" value="InterPro"/>
</dbReference>
<dbReference type="AlphaFoldDB" id="A0A7G9W3Z4"/>
<gene>
    <name evidence="2" type="ORF">HYG86_00770</name>
</gene>
<proteinExistence type="predicted"/>
<accession>A0A7G9W3Z4</accession>
<dbReference type="EMBL" id="CP058559">
    <property type="protein sequence ID" value="QNO13406.1"/>
    <property type="molecule type" value="Genomic_DNA"/>
</dbReference>
<dbReference type="InterPro" id="IPR001584">
    <property type="entry name" value="Integrase_cat-core"/>
</dbReference>
<dbReference type="Proteomes" id="UP000516160">
    <property type="component" value="Chromosome"/>
</dbReference>
<dbReference type="PANTHER" id="PTHR35004:SF7">
    <property type="entry name" value="INTEGRASE PROTEIN"/>
    <property type="match status" value="1"/>
</dbReference>
<organism evidence="2 3">
    <name type="scientific">Alkalicella caledoniensis</name>
    <dbReference type="NCBI Taxonomy" id="2731377"/>
    <lineage>
        <taxon>Bacteria</taxon>
        <taxon>Bacillati</taxon>
        <taxon>Bacillota</taxon>
        <taxon>Clostridia</taxon>
        <taxon>Eubacteriales</taxon>
        <taxon>Proteinivoracaceae</taxon>
        <taxon>Alkalicella</taxon>
    </lineage>
</organism>
<evidence type="ECO:0000313" key="3">
    <source>
        <dbReference type="Proteomes" id="UP000516160"/>
    </source>
</evidence>
<keyword evidence="3" id="KW-1185">Reference proteome</keyword>
<evidence type="ECO:0000259" key="1">
    <source>
        <dbReference type="PROSITE" id="PS50994"/>
    </source>
</evidence>
<dbReference type="PROSITE" id="PS50994">
    <property type="entry name" value="INTEGRASE"/>
    <property type="match status" value="1"/>
</dbReference>
<name>A0A7G9W3Z4_ALKCA</name>
<dbReference type="RefSeq" id="WP_213167073.1">
    <property type="nucleotide sequence ID" value="NZ_CP058559.1"/>
</dbReference>
<reference evidence="2 3" key="1">
    <citation type="submission" date="2020-07" db="EMBL/GenBank/DDBJ databases">
        <title>Alkalicella. sp. LB2 genome.</title>
        <authorList>
            <person name="Postec A."/>
            <person name="Quemeneur M."/>
        </authorList>
    </citation>
    <scope>NUCLEOTIDE SEQUENCE [LARGE SCALE GENOMIC DNA]</scope>
    <source>
        <strain evidence="2 3">LB2</strain>
    </source>
</reference>
<feature type="domain" description="Integrase catalytic" evidence="1">
    <location>
        <begin position="120"/>
        <end position="246"/>
    </location>
</feature>
<dbReference type="PANTHER" id="PTHR35004">
    <property type="entry name" value="TRANSPOSASE RV3428C-RELATED"/>
    <property type="match status" value="1"/>
</dbReference>